<dbReference type="InterPro" id="IPR006626">
    <property type="entry name" value="PbH1"/>
</dbReference>
<comment type="caution">
    <text evidence="3">The sequence shown here is derived from an EMBL/GenBank/DDBJ whole genome shotgun (WGS) entry which is preliminary data.</text>
</comment>
<evidence type="ECO:0000313" key="3">
    <source>
        <dbReference type="EMBL" id="MFC7392993.1"/>
    </source>
</evidence>
<dbReference type="Pfam" id="PF13229">
    <property type="entry name" value="Beta_helix"/>
    <property type="match status" value="1"/>
</dbReference>
<evidence type="ECO:0000259" key="2">
    <source>
        <dbReference type="Pfam" id="PF13229"/>
    </source>
</evidence>
<evidence type="ECO:0000313" key="4">
    <source>
        <dbReference type="Proteomes" id="UP001596505"/>
    </source>
</evidence>
<sequence>MKLRYVVISIAIIIMIYLIYSWNRIEIKTFFNHGVTSVTWFDNNDNTADNIQAALDYAKSKGNVKLYFPAGQYKVDKTLSIYKNTTMIFNKHATLIRTGTQTVMFMNAGRDEEYKQQGKYNGEGNIHIIGGNFDFNIKEQPMDKSNFFINIDHANHVTVKDAKFYNFQAGHAIQIASSENVDIENNWFYNQFINYHNYRLRDETIQIEEANKTSFPFYGVYDDTISKNITIRGNHFKNVIRGVGTHGVATDKNGNILKSKNITIEDNFFEDIKDTAINLSGYDNVIVKNNHIYKNRNDSISMNYIDDSRILNNKITASGKRAIYMVDSNFNMIRNNHLENGNHSIYQKNSHLNVITENTRITREPASYLLPASSGIKFYDMPDRNISRL</sequence>
<proteinExistence type="predicted"/>
<organism evidence="3 4">
    <name type="scientific">Scopulibacillus cellulosilyticus</name>
    <dbReference type="NCBI Taxonomy" id="2665665"/>
    <lineage>
        <taxon>Bacteria</taxon>
        <taxon>Bacillati</taxon>
        <taxon>Bacillota</taxon>
        <taxon>Bacilli</taxon>
        <taxon>Bacillales</taxon>
        <taxon>Sporolactobacillaceae</taxon>
        <taxon>Scopulibacillus</taxon>
    </lineage>
</organism>
<accession>A0ABW2Q035</accession>
<dbReference type="InterPro" id="IPR012334">
    <property type="entry name" value="Pectin_lyas_fold"/>
</dbReference>
<dbReference type="SUPFAM" id="SSF51126">
    <property type="entry name" value="Pectin lyase-like"/>
    <property type="match status" value="1"/>
</dbReference>
<keyword evidence="4" id="KW-1185">Reference proteome</keyword>
<evidence type="ECO:0000256" key="1">
    <source>
        <dbReference type="SAM" id="Phobius"/>
    </source>
</evidence>
<dbReference type="InterPro" id="IPR039448">
    <property type="entry name" value="Beta_helix"/>
</dbReference>
<dbReference type="Gene3D" id="2.160.20.10">
    <property type="entry name" value="Single-stranded right-handed beta-helix, Pectin lyase-like"/>
    <property type="match status" value="1"/>
</dbReference>
<dbReference type="Proteomes" id="UP001596505">
    <property type="component" value="Unassembled WGS sequence"/>
</dbReference>
<protein>
    <submittedName>
        <fullName evidence="3">NosD domain-containing protein</fullName>
    </submittedName>
</protein>
<reference evidence="4" key="1">
    <citation type="journal article" date="2019" name="Int. J. Syst. Evol. Microbiol.">
        <title>The Global Catalogue of Microorganisms (GCM) 10K type strain sequencing project: providing services to taxonomists for standard genome sequencing and annotation.</title>
        <authorList>
            <consortium name="The Broad Institute Genomics Platform"/>
            <consortium name="The Broad Institute Genome Sequencing Center for Infectious Disease"/>
            <person name="Wu L."/>
            <person name="Ma J."/>
        </authorList>
    </citation>
    <scope>NUCLEOTIDE SEQUENCE [LARGE SCALE GENOMIC DNA]</scope>
    <source>
        <strain evidence="4">CGMCC 1.16305</strain>
    </source>
</reference>
<keyword evidence="1" id="KW-1133">Transmembrane helix</keyword>
<keyword evidence="1" id="KW-0812">Transmembrane</keyword>
<name>A0ABW2Q035_9BACL</name>
<feature type="transmembrane region" description="Helical" evidence="1">
    <location>
        <begin position="5"/>
        <end position="22"/>
    </location>
</feature>
<feature type="domain" description="Right handed beta helix" evidence="2">
    <location>
        <begin position="216"/>
        <end position="358"/>
    </location>
</feature>
<dbReference type="SMART" id="SM00710">
    <property type="entry name" value="PbH1"/>
    <property type="match status" value="7"/>
</dbReference>
<dbReference type="InterPro" id="IPR011050">
    <property type="entry name" value="Pectin_lyase_fold/virulence"/>
</dbReference>
<dbReference type="EMBL" id="JBHTCO010000007">
    <property type="protein sequence ID" value="MFC7392993.1"/>
    <property type="molecule type" value="Genomic_DNA"/>
</dbReference>
<keyword evidence="1" id="KW-0472">Membrane</keyword>
<dbReference type="RefSeq" id="WP_380965429.1">
    <property type="nucleotide sequence ID" value="NZ_JBHTCO010000007.1"/>
</dbReference>
<gene>
    <name evidence="3" type="ORF">ACFQRG_08355</name>
</gene>